<evidence type="ECO:0000313" key="1">
    <source>
        <dbReference type="EMBL" id="CAD8501774.1"/>
    </source>
</evidence>
<dbReference type="AlphaFoldDB" id="A0A7S0HR84"/>
<protein>
    <submittedName>
        <fullName evidence="1">Uncharacterized protein</fullName>
    </submittedName>
</protein>
<gene>
    <name evidence="1" type="ORF">HPHI1048_LOCUS20072</name>
</gene>
<accession>A0A7S0HR84</accession>
<proteinExistence type="predicted"/>
<organism evidence="1">
    <name type="scientific">Hanusia phi</name>
    <dbReference type="NCBI Taxonomy" id="3032"/>
    <lineage>
        <taxon>Eukaryota</taxon>
        <taxon>Cryptophyceae</taxon>
        <taxon>Pyrenomonadales</taxon>
        <taxon>Geminigeraceae</taxon>
        <taxon>Hanusia</taxon>
    </lineage>
</organism>
<name>A0A7S0HR84_9CRYP</name>
<reference evidence="1" key="1">
    <citation type="submission" date="2021-01" db="EMBL/GenBank/DDBJ databases">
        <authorList>
            <person name="Corre E."/>
            <person name="Pelletier E."/>
            <person name="Niang G."/>
            <person name="Scheremetjew M."/>
            <person name="Finn R."/>
            <person name="Kale V."/>
            <person name="Holt S."/>
            <person name="Cochrane G."/>
            <person name="Meng A."/>
            <person name="Brown T."/>
            <person name="Cohen L."/>
        </authorList>
    </citation>
    <scope>NUCLEOTIDE SEQUENCE</scope>
    <source>
        <strain evidence="1">CCMP325</strain>
    </source>
</reference>
<dbReference type="EMBL" id="HBEO01029582">
    <property type="protein sequence ID" value="CAD8501774.1"/>
    <property type="molecule type" value="Transcribed_RNA"/>
</dbReference>
<sequence>MKTPSCTLLPSLGPIFMSTLMPRYIRVRNQLEACLALCFGFANISAAQPMGHSGCLRQPVQSLLGVCSWLLGNKYDRLGVHLVRNKIDQATVCNVCLTIDSAIGASSD</sequence>